<accession>A0A6A6X702</accession>
<sequence length="81" mass="8413">MQPSHALPPALLFRSAATTSTSPTPQPLPTDTVSHRSSNANPAPCISSATRTVTSPILRQDAAGTRLAQRAELVTLVLGPL</sequence>
<proteinExistence type="predicted"/>
<gene>
    <name evidence="2" type="ORF">K505DRAFT_57090</name>
</gene>
<organism evidence="2 3">
    <name type="scientific">Melanomma pulvis-pyrius CBS 109.77</name>
    <dbReference type="NCBI Taxonomy" id="1314802"/>
    <lineage>
        <taxon>Eukaryota</taxon>
        <taxon>Fungi</taxon>
        <taxon>Dikarya</taxon>
        <taxon>Ascomycota</taxon>
        <taxon>Pezizomycotina</taxon>
        <taxon>Dothideomycetes</taxon>
        <taxon>Pleosporomycetidae</taxon>
        <taxon>Pleosporales</taxon>
        <taxon>Melanommataceae</taxon>
        <taxon>Melanomma</taxon>
    </lineage>
</organism>
<dbReference type="Proteomes" id="UP000799757">
    <property type="component" value="Unassembled WGS sequence"/>
</dbReference>
<evidence type="ECO:0000313" key="2">
    <source>
        <dbReference type="EMBL" id="KAF2792146.1"/>
    </source>
</evidence>
<dbReference type="AlphaFoldDB" id="A0A6A6X702"/>
<evidence type="ECO:0000313" key="3">
    <source>
        <dbReference type="Proteomes" id="UP000799757"/>
    </source>
</evidence>
<dbReference type="EMBL" id="MU001983">
    <property type="protein sequence ID" value="KAF2792146.1"/>
    <property type="molecule type" value="Genomic_DNA"/>
</dbReference>
<keyword evidence="3" id="KW-1185">Reference proteome</keyword>
<evidence type="ECO:0000256" key="1">
    <source>
        <dbReference type="SAM" id="MobiDB-lite"/>
    </source>
</evidence>
<name>A0A6A6X702_9PLEO</name>
<reference evidence="2" key="1">
    <citation type="journal article" date="2020" name="Stud. Mycol.">
        <title>101 Dothideomycetes genomes: a test case for predicting lifestyles and emergence of pathogens.</title>
        <authorList>
            <person name="Haridas S."/>
            <person name="Albert R."/>
            <person name="Binder M."/>
            <person name="Bloem J."/>
            <person name="Labutti K."/>
            <person name="Salamov A."/>
            <person name="Andreopoulos B."/>
            <person name="Baker S."/>
            <person name="Barry K."/>
            <person name="Bills G."/>
            <person name="Bluhm B."/>
            <person name="Cannon C."/>
            <person name="Castanera R."/>
            <person name="Culley D."/>
            <person name="Daum C."/>
            <person name="Ezra D."/>
            <person name="Gonzalez J."/>
            <person name="Henrissat B."/>
            <person name="Kuo A."/>
            <person name="Liang C."/>
            <person name="Lipzen A."/>
            <person name="Lutzoni F."/>
            <person name="Magnuson J."/>
            <person name="Mondo S."/>
            <person name="Nolan M."/>
            <person name="Ohm R."/>
            <person name="Pangilinan J."/>
            <person name="Park H.-J."/>
            <person name="Ramirez L."/>
            <person name="Alfaro M."/>
            <person name="Sun H."/>
            <person name="Tritt A."/>
            <person name="Yoshinaga Y."/>
            <person name="Zwiers L.-H."/>
            <person name="Turgeon B."/>
            <person name="Goodwin S."/>
            <person name="Spatafora J."/>
            <person name="Crous P."/>
            <person name="Grigoriev I."/>
        </authorList>
    </citation>
    <scope>NUCLEOTIDE SEQUENCE</scope>
    <source>
        <strain evidence="2">CBS 109.77</strain>
    </source>
</reference>
<feature type="compositionally biased region" description="Polar residues" evidence="1">
    <location>
        <begin position="35"/>
        <end position="48"/>
    </location>
</feature>
<feature type="region of interest" description="Disordered" evidence="1">
    <location>
        <begin position="1"/>
        <end position="48"/>
    </location>
</feature>
<protein>
    <submittedName>
        <fullName evidence="2">Uncharacterized protein</fullName>
    </submittedName>
</protein>